<feature type="region of interest" description="Disordered" evidence="2">
    <location>
        <begin position="106"/>
        <end position="164"/>
    </location>
</feature>
<evidence type="ECO:0000313" key="4">
    <source>
        <dbReference type="Proteomes" id="UP001383192"/>
    </source>
</evidence>
<organism evidence="3 4">
    <name type="scientific">Paramarasmius palmivorus</name>
    <dbReference type="NCBI Taxonomy" id="297713"/>
    <lineage>
        <taxon>Eukaryota</taxon>
        <taxon>Fungi</taxon>
        <taxon>Dikarya</taxon>
        <taxon>Basidiomycota</taxon>
        <taxon>Agaricomycotina</taxon>
        <taxon>Agaricomycetes</taxon>
        <taxon>Agaricomycetidae</taxon>
        <taxon>Agaricales</taxon>
        <taxon>Marasmiineae</taxon>
        <taxon>Marasmiaceae</taxon>
        <taxon>Paramarasmius</taxon>
    </lineage>
</organism>
<dbReference type="Proteomes" id="UP001383192">
    <property type="component" value="Unassembled WGS sequence"/>
</dbReference>
<proteinExistence type="predicted"/>
<dbReference type="EMBL" id="JAYKXP010000053">
    <property type="protein sequence ID" value="KAK7035333.1"/>
    <property type="molecule type" value="Genomic_DNA"/>
</dbReference>
<evidence type="ECO:0000256" key="2">
    <source>
        <dbReference type="SAM" id="MobiDB-lite"/>
    </source>
</evidence>
<accession>A0AAW0CAR2</accession>
<name>A0AAW0CAR2_9AGAR</name>
<keyword evidence="4" id="KW-1185">Reference proteome</keyword>
<feature type="coiled-coil region" evidence="1">
    <location>
        <begin position="67"/>
        <end position="101"/>
    </location>
</feature>
<feature type="compositionally biased region" description="Polar residues" evidence="2">
    <location>
        <begin position="106"/>
        <end position="133"/>
    </location>
</feature>
<feature type="compositionally biased region" description="Low complexity" evidence="2">
    <location>
        <begin position="141"/>
        <end position="156"/>
    </location>
</feature>
<feature type="region of interest" description="Disordered" evidence="2">
    <location>
        <begin position="31"/>
        <end position="65"/>
    </location>
</feature>
<keyword evidence="1" id="KW-0175">Coiled coil</keyword>
<feature type="compositionally biased region" description="Polar residues" evidence="2">
    <location>
        <begin position="45"/>
        <end position="58"/>
    </location>
</feature>
<reference evidence="3 4" key="1">
    <citation type="submission" date="2024-01" db="EMBL/GenBank/DDBJ databases">
        <title>A draft genome for a cacao thread blight-causing isolate of Paramarasmius palmivorus.</title>
        <authorList>
            <person name="Baruah I.K."/>
            <person name="Bukari Y."/>
            <person name="Amoako-Attah I."/>
            <person name="Meinhardt L.W."/>
            <person name="Bailey B.A."/>
            <person name="Cohen S.P."/>
        </authorList>
    </citation>
    <scope>NUCLEOTIDE SEQUENCE [LARGE SCALE GENOMIC DNA]</scope>
    <source>
        <strain evidence="3 4">GH-12</strain>
    </source>
</reference>
<sequence length="593" mass="65546">MSTALSALKFKPVEQSCASYILDLQTKFPSTTEWDENGGDLETLGRQTSRTPTLQSEDAGQDSEADAFEWKRLALRLEEELEELKAKYEAEQIKTISLTAQIEANATSEMTQRPSSPSQDATSGTDARGSNNTVKKKTTKKASAAKPAAASTSSSTLEQGTSTSNTARLPDAFFDLKVETLNDTQLTGLFSSFSQLLSALPPNSTPIPKAQKTLLLSTTVRALHSISGILRDVLFRKSNEKTPSSLYRFQKVASLLRYLLTTSLPLLRVHSKGKQKANRSLRTSEIADTILDTLTAHILNPSIHSLIPLSEIFIDEIFCNTSRGAKTASKKPQSTASSALPKDPIDLRTPVLNMVQDIISLVGTSHYISGFRESLSLTTVRELVALFDSSATSIYAELAASHYDQRETYTCSCSVHHRGTQSEDPQEGPIAVRRKMARKDTLWYLCSILHILLRGMVGEQDTKDNPSNPALRTPDVDHKSESIRLLREGVLDTLLGLIYRCRTSKSLFGNTEDTYAKPGEIRKDEIDGNAMEVVIDTTLRSRESYEGQTEKPEGNSISAVVVLDEEEHEMVLGVIERYYWILSPIVEQDESDR</sequence>
<protein>
    <submittedName>
        <fullName evidence="3">Uncharacterized protein</fullName>
    </submittedName>
</protein>
<evidence type="ECO:0000256" key="1">
    <source>
        <dbReference type="SAM" id="Coils"/>
    </source>
</evidence>
<comment type="caution">
    <text evidence="3">The sequence shown here is derived from an EMBL/GenBank/DDBJ whole genome shotgun (WGS) entry which is preliminary data.</text>
</comment>
<evidence type="ECO:0000313" key="3">
    <source>
        <dbReference type="EMBL" id="KAK7035333.1"/>
    </source>
</evidence>
<dbReference type="AlphaFoldDB" id="A0AAW0CAR2"/>
<gene>
    <name evidence="3" type="ORF">VNI00_011864</name>
</gene>